<sequence length="231" mass="24838">MEKDLAKEKLLAAKEAVKLVKTNQIVGLGSGSTAEIAINELALRMKNEGLTIKGVPSSNRTAELATSLGIPLIDINTIARIDITIDGADEFTPELFVLKGGGGALLKEKIVASMSREEIIIADSTKKVKTLGRFTLPMEVIPFAYNYILHELQLLNGFGKLRMKNNEDQPYITDEGNNIIDADFGLITDPAALASKLKAIVGVVEHGIYINLATKVIMGEGDSVVTFGKQA</sequence>
<dbReference type="PANTHER" id="PTHR11934">
    <property type="entry name" value="RIBOSE-5-PHOSPHATE ISOMERASE"/>
    <property type="match status" value="1"/>
</dbReference>
<feature type="binding site" evidence="2">
    <location>
        <begin position="86"/>
        <end position="89"/>
    </location>
    <ligand>
        <name>substrate</name>
    </ligand>
</feature>
<comment type="function">
    <text evidence="2">Catalyzes the reversible conversion of ribose-5-phosphate to ribulose 5-phosphate.</text>
</comment>
<dbReference type="CDD" id="cd01398">
    <property type="entry name" value="RPI_A"/>
    <property type="match status" value="1"/>
</dbReference>
<evidence type="ECO:0000313" key="4">
    <source>
        <dbReference type="Proteomes" id="UP001560573"/>
    </source>
</evidence>
<reference evidence="3 4" key="1">
    <citation type="submission" date="2023-07" db="EMBL/GenBank/DDBJ databases">
        <authorList>
            <person name="Lian W.-H."/>
        </authorList>
    </citation>
    <scope>NUCLEOTIDE SEQUENCE [LARGE SCALE GENOMIC DNA]</scope>
    <source>
        <strain evidence="3 4">SYSU DXS3180</strain>
    </source>
</reference>
<dbReference type="Gene3D" id="3.40.50.1360">
    <property type="match status" value="1"/>
</dbReference>
<keyword evidence="4" id="KW-1185">Reference proteome</keyword>
<comment type="subunit">
    <text evidence="2">Homodimer.</text>
</comment>
<dbReference type="InterPro" id="IPR004788">
    <property type="entry name" value="Ribose5P_isomerase_type_A"/>
</dbReference>
<feature type="binding site" evidence="2">
    <location>
        <begin position="30"/>
        <end position="33"/>
    </location>
    <ligand>
        <name>substrate</name>
    </ligand>
</feature>
<comment type="catalytic activity">
    <reaction evidence="2">
        <text>aldehydo-D-ribose 5-phosphate = D-ribulose 5-phosphate</text>
        <dbReference type="Rhea" id="RHEA:14657"/>
        <dbReference type="ChEBI" id="CHEBI:58121"/>
        <dbReference type="ChEBI" id="CHEBI:58273"/>
        <dbReference type="EC" id="5.3.1.6"/>
    </reaction>
</comment>
<dbReference type="PANTHER" id="PTHR11934:SF0">
    <property type="entry name" value="RIBOSE-5-PHOSPHATE ISOMERASE"/>
    <property type="match status" value="1"/>
</dbReference>
<dbReference type="NCBIfam" id="NF001924">
    <property type="entry name" value="PRK00702.1"/>
    <property type="match status" value="1"/>
</dbReference>
<feature type="active site" description="Proton acceptor" evidence="2">
    <location>
        <position position="108"/>
    </location>
</feature>
<keyword evidence="1 2" id="KW-0413">Isomerase</keyword>
<dbReference type="EMBL" id="JAULBC010000002">
    <property type="protein sequence ID" value="MEX6687046.1"/>
    <property type="molecule type" value="Genomic_DNA"/>
</dbReference>
<protein>
    <recommendedName>
        <fullName evidence="2">Ribose-5-phosphate isomerase A</fullName>
        <ecNumber evidence="2">5.3.1.6</ecNumber>
    </recommendedName>
    <alternativeName>
        <fullName evidence="2">Phosphoriboisomerase A</fullName>
        <shortName evidence="2">PRI</shortName>
    </alternativeName>
</protein>
<comment type="caution">
    <text evidence="3">The sequence shown here is derived from an EMBL/GenBank/DDBJ whole genome shotgun (WGS) entry which is preliminary data.</text>
</comment>
<dbReference type="Pfam" id="PF06026">
    <property type="entry name" value="Rib_5-P_isom_A"/>
    <property type="match status" value="1"/>
</dbReference>
<dbReference type="SUPFAM" id="SSF75445">
    <property type="entry name" value="D-ribose-5-phosphate isomerase (RpiA), lid domain"/>
    <property type="match status" value="1"/>
</dbReference>
<dbReference type="HAMAP" id="MF_00170">
    <property type="entry name" value="Rib_5P_isom_A"/>
    <property type="match status" value="1"/>
</dbReference>
<dbReference type="NCBIfam" id="TIGR00021">
    <property type="entry name" value="rpiA"/>
    <property type="match status" value="1"/>
</dbReference>
<gene>
    <name evidence="2 3" type="primary">rpiA</name>
    <name evidence="3" type="ORF">QTN47_06050</name>
</gene>
<dbReference type="SUPFAM" id="SSF100950">
    <property type="entry name" value="NagB/RpiA/CoA transferase-like"/>
    <property type="match status" value="1"/>
</dbReference>
<accession>A0ABV3ZD95</accession>
<feature type="binding site" evidence="2">
    <location>
        <position position="126"/>
    </location>
    <ligand>
        <name>substrate</name>
    </ligand>
</feature>
<evidence type="ECO:0000256" key="1">
    <source>
        <dbReference type="ARBA" id="ARBA00023235"/>
    </source>
</evidence>
<dbReference type="InterPro" id="IPR020672">
    <property type="entry name" value="Ribose5P_isomerase_typA_subgr"/>
</dbReference>
<dbReference type="Gene3D" id="3.30.70.260">
    <property type="match status" value="1"/>
</dbReference>
<dbReference type="Proteomes" id="UP001560573">
    <property type="component" value="Unassembled WGS sequence"/>
</dbReference>
<dbReference type="GO" id="GO:0004751">
    <property type="term" value="F:ribose-5-phosphate isomerase activity"/>
    <property type="evidence" value="ECO:0007669"/>
    <property type="project" value="UniProtKB-EC"/>
</dbReference>
<comment type="similarity">
    <text evidence="2">Belongs to the ribose 5-phosphate isomerase family.</text>
</comment>
<comment type="pathway">
    <text evidence="2">Carbohydrate degradation; pentose phosphate pathway; D-ribose 5-phosphate from D-ribulose 5-phosphate (non-oxidative stage): step 1/1.</text>
</comment>
<feature type="binding site" evidence="2">
    <location>
        <begin position="99"/>
        <end position="102"/>
    </location>
    <ligand>
        <name>substrate</name>
    </ligand>
</feature>
<proteinExistence type="inferred from homology"/>
<evidence type="ECO:0000313" key="3">
    <source>
        <dbReference type="EMBL" id="MEX6687046.1"/>
    </source>
</evidence>
<dbReference type="EC" id="5.3.1.6" evidence="2"/>
<name>A0ABV3ZD95_9BACT</name>
<dbReference type="InterPro" id="IPR037171">
    <property type="entry name" value="NagB/RpiA_transferase-like"/>
</dbReference>
<organism evidence="3 4">
    <name type="scientific">Danxiaibacter flavus</name>
    <dbReference type="NCBI Taxonomy" id="3049108"/>
    <lineage>
        <taxon>Bacteria</taxon>
        <taxon>Pseudomonadati</taxon>
        <taxon>Bacteroidota</taxon>
        <taxon>Chitinophagia</taxon>
        <taxon>Chitinophagales</taxon>
        <taxon>Chitinophagaceae</taxon>
        <taxon>Danxiaibacter</taxon>
    </lineage>
</organism>
<evidence type="ECO:0000256" key="2">
    <source>
        <dbReference type="HAMAP-Rule" id="MF_00170"/>
    </source>
</evidence>